<dbReference type="Pfam" id="PF17269">
    <property type="entry name" value="DUF5335"/>
    <property type="match status" value="1"/>
</dbReference>
<dbReference type="EMBL" id="JAGWCR010000019">
    <property type="protein sequence ID" value="MBS3652108.1"/>
    <property type="molecule type" value="Genomic_DNA"/>
</dbReference>
<evidence type="ECO:0000313" key="2">
    <source>
        <dbReference type="Proteomes" id="UP000680348"/>
    </source>
</evidence>
<sequence>MSASTLPKSEWSGFFATLSRTLEGKQAEIEVLSLDLGDQVEAEWLPLLGIAYDPKNDLVEMALQDVDHMIPKPKDIYVDVGPAGLLMIEVVSADQTREIIKFRDPLMLPAPH</sequence>
<dbReference type="AlphaFoldDB" id="A0A942E2V0"/>
<accession>A0A942E2V0</accession>
<organism evidence="1 2">
    <name type="scientific">Pseudaminobacter soli</name>
    <name type="common">ex Zhang et al. 2022</name>
    <dbReference type="NCBI Taxonomy" id="2831468"/>
    <lineage>
        <taxon>Bacteria</taxon>
        <taxon>Pseudomonadati</taxon>
        <taxon>Pseudomonadota</taxon>
        <taxon>Alphaproteobacteria</taxon>
        <taxon>Hyphomicrobiales</taxon>
        <taxon>Phyllobacteriaceae</taxon>
        <taxon>Pseudaminobacter</taxon>
    </lineage>
</organism>
<dbReference type="InterPro" id="IPR035223">
    <property type="entry name" value="DUF5335"/>
</dbReference>
<comment type="caution">
    <text evidence="1">The sequence shown here is derived from an EMBL/GenBank/DDBJ whole genome shotgun (WGS) entry which is preliminary data.</text>
</comment>
<gene>
    <name evidence="1" type="ORF">KEU06_26265</name>
</gene>
<dbReference type="Proteomes" id="UP000680348">
    <property type="component" value="Unassembled WGS sequence"/>
</dbReference>
<reference evidence="1" key="1">
    <citation type="submission" date="2021-04" db="EMBL/GenBank/DDBJ databases">
        <title>Pseudaminobacter soli sp. nov., isolated from paddy soil contaminated by heavy metals.</title>
        <authorList>
            <person name="Zhang K."/>
        </authorList>
    </citation>
    <scope>NUCLEOTIDE SEQUENCE</scope>
    <source>
        <strain evidence="1">19-2017</strain>
    </source>
</reference>
<dbReference type="RefSeq" id="WP_188257660.1">
    <property type="nucleotide sequence ID" value="NZ_JABVCF010000019.1"/>
</dbReference>
<protein>
    <submittedName>
        <fullName evidence="1">DUF5335 domain-containing protein</fullName>
    </submittedName>
</protein>
<name>A0A942E2V0_9HYPH</name>
<keyword evidence="2" id="KW-1185">Reference proteome</keyword>
<proteinExistence type="predicted"/>
<evidence type="ECO:0000313" key="1">
    <source>
        <dbReference type="EMBL" id="MBS3652108.1"/>
    </source>
</evidence>